<comment type="caution">
    <text evidence="8">The sequence shown here is derived from an EMBL/GenBank/DDBJ whole genome shotgun (WGS) entry which is preliminary data.</text>
</comment>
<name>A0AAD4SSN3_9MAGN</name>
<comment type="similarity">
    <text evidence="2">Belongs to the amino acid-polyamine-organocation (APC) superfamily. Cationic amino acid transporter (CAT) (TC 2.A.3.3) family.</text>
</comment>
<dbReference type="InterPro" id="IPR002293">
    <property type="entry name" value="AA/rel_permease1"/>
</dbReference>
<evidence type="ECO:0000256" key="4">
    <source>
        <dbReference type="ARBA" id="ARBA00022989"/>
    </source>
</evidence>
<dbReference type="Pfam" id="PF13906">
    <property type="entry name" value="AA_permease_C"/>
    <property type="match status" value="1"/>
</dbReference>
<reference evidence="8" key="1">
    <citation type="submission" date="2022-04" db="EMBL/GenBank/DDBJ databases">
        <title>A functionally conserved STORR gene fusion in Papaver species that diverged 16.8 million years ago.</title>
        <authorList>
            <person name="Catania T."/>
        </authorList>
    </citation>
    <scope>NUCLEOTIDE SEQUENCE</scope>
    <source>
        <strain evidence="8">S-188037</strain>
    </source>
</reference>
<dbReference type="AlphaFoldDB" id="A0AAD4SSN3"/>
<evidence type="ECO:0000259" key="7">
    <source>
        <dbReference type="Pfam" id="PF13906"/>
    </source>
</evidence>
<dbReference type="PANTHER" id="PTHR43243:SF45">
    <property type="entry name" value="CATIONIC AMINO ACID TRANSPORTER 9, CHLOROPLASTIC"/>
    <property type="match status" value="1"/>
</dbReference>
<feature type="transmembrane region" description="Helical" evidence="6">
    <location>
        <begin position="527"/>
        <end position="545"/>
    </location>
</feature>
<feature type="transmembrane region" description="Helical" evidence="6">
    <location>
        <begin position="215"/>
        <end position="235"/>
    </location>
</feature>
<dbReference type="Gene3D" id="1.20.1740.10">
    <property type="entry name" value="Amino acid/polyamine transporter I"/>
    <property type="match status" value="1"/>
</dbReference>
<feature type="transmembrane region" description="Helical" evidence="6">
    <location>
        <begin position="117"/>
        <end position="138"/>
    </location>
</feature>
<feature type="transmembrane region" description="Helical" evidence="6">
    <location>
        <begin position="247"/>
        <end position="265"/>
    </location>
</feature>
<accession>A0AAD4SSN3</accession>
<feature type="transmembrane region" description="Helical" evidence="6">
    <location>
        <begin position="51"/>
        <end position="72"/>
    </location>
</feature>
<dbReference type="Pfam" id="PF13520">
    <property type="entry name" value="AA_permease_2"/>
    <property type="match status" value="1"/>
</dbReference>
<dbReference type="GO" id="GO:0016020">
    <property type="term" value="C:membrane"/>
    <property type="evidence" value="ECO:0007669"/>
    <property type="project" value="UniProtKB-SubCell"/>
</dbReference>
<feature type="transmembrane region" description="Helical" evidence="6">
    <location>
        <begin position="471"/>
        <end position="490"/>
    </location>
</feature>
<feature type="transmembrane region" description="Helical" evidence="6">
    <location>
        <begin position="84"/>
        <end position="105"/>
    </location>
</feature>
<sequence>MGGERTQSGSSSQSWFSNFSSSALRVKTLNGLPPSGSSSSSSSNEGLIRRLGLFDLILLGIGASIGAGIFVVTGTVARDAGPGVTISFIFAGGACVLNALCYAELASRLPAVVGGAYLYTYVAFNELTAFLVFTQLMLDYHIGAASIARSLAGYLVSVLELFPFFKEVIPSWIGSGGLEFFGGVVSINLLAPILLVLLTIILCRGVGESSAVNSFMTATKVVIVLIVIFAGSFEVDVSNWTPFAPNGFKAIVTGSTVVFFAYVGFDAVANSAEECKKPQRDLPIGILGSLLICAILYIGVCLVITGMVPYQLLGEDAPLAEAFTSKGLKFVSVLISIGAVAGLTTTLLVGLYVQSRLYLGLGRDGLLPSIFAKVHPTRHTPIHSQIWVGLVAAVMAGLFNVTMLSHILSVGSLTGYSVVSACVVTLRWKEKVSSQFSTKWISSRQEGIICLAVVALSGFTAGLCYRFNASFIFMILAAVVAVISAGALHFRQVYTEPSGFSCPAVPILPAASIFVNIFLFAQLHEEAWVRFVVLSIIAVLVYAFYGQFHADPTSNQTIVYHRTATEES</sequence>
<dbReference type="PANTHER" id="PTHR43243">
    <property type="entry name" value="INNER MEMBRANE TRANSPORTER YGJI-RELATED"/>
    <property type="match status" value="1"/>
</dbReference>
<feature type="transmembrane region" description="Helical" evidence="6">
    <location>
        <begin position="330"/>
        <end position="353"/>
    </location>
</feature>
<evidence type="ECO:0000313" key="8">
    <source>
        <dbReference type="EMBL" id="KAI3919088.1"/>
    </source>
</evidence>
<dbReference type="Proteomes" id="UP001202328">
    <property type="component" value="Unassembled WGS sequence"/>
</dbReference>
<evidence type="ECO:0000256" key="2">
    <source>
        <dbReference type="ARBA" id="ARBA00008572"/>
    </source>
</evidence>
<evidence type="ECO:0000256" key="5">
    <source>
        <dbReference type="ARBA" id="ARBA00023136"/>
    </source>
</evidence>
<feature type="domain" description="Cationic amino acid transporter C-terminal" evidence="7">
    <location>
        <begin position="500"/>
        <end position="549"/>
    </location>
</feature>
<evidence type="ECO:0000256" key="1">
    <source>
        <dbReference type="ARBA" id="ARBA00004141"/>
    </source>
</evidence>
<feature type="transmembrane region" description="Helical" evidence="6">
    <location>
        <begin position="447"/>
        <end position="465"/>
    </location>
</feature>
<feature type="transmembrane region" description="Helical" evidence="6">
    <location>
        <begin position="382"/>
        <end position="401"/>
    </location>
</feature>
<evidence type="ECO:0000313" key="9">
    <source>
        <dbReference type="Proteomes" id="UP001202328"/>
    </source>
</evidence>
<gene>
    <name evidence="8" type="ORF">MKW98_016641</name>
</gene>
<feature type="transmembrane region" description="Helical" evidence="6">
    <location>
        <begin position="180"/>
        <end position="203"/>
    </location>
</feature>
<dbReference type="InterPro" id="IPR029485">
    <property type="entry name" value="CAT_C"/>
</dbReference>
<feature type="transmembrane region" description="Helical" evidence="6">
    <location>
        <begin position="502"/>
        <end position="521"/>
    </location>
</feature>
<feature type="transmembrane region" description="Helical" evidence="6">
    <location>
        <begin position="286"/>
        <end position="310"/>
    </location>
</feature>
<proteinExistence type="inferred from homology"/>
<dbReference type="GO" id="GO:0015171">
    <property type="term" value="F:amino acid transmembrane transporter activity"/>
    <property type="evidence" value="ECO:0007669"/>
    <property type="project" value="TreeGrafter"/>
</dbReference>
<dbReference type="EMBL" id="JAJJMB010008936">
    <property type="protein sequence ID" value="KAI3919088.1"/>
    <property type="molecule type" value="Genomic_DNA"/>
</dbReference>
<protein>
    <recommendedName>
        <fullName evidence="7">Cationic amino acid transporter C-terminal domain-containing protein</fullName>
    </recommendedName>
</protein>
<evidence type="ECO:0000256" key="6">
    <source>
        <dbReference type="SAM" id="Phobius"/>
    </source>
</evidence>
<keyword evidence="3 6" id="KW-0812">Transmembrane</keyword>
<comment type="subcellular location">
    <subcellularLocation>
        <location evidence="1">Membrane</location>
        <topology evidence="1">Multi-pass membrane protein</topology>
    </subcellularLocation>
</comment>
<organism evidence="8 9">
    <name type="scientific">Papaver atlanticum</name>
    <dbReference type="NCBI Taxonomy" id="357466"/>
    <lineage>
        <taxon>Eukaryota</taxon>
        <taxon>Viridiplantae</taxon>
        <taxon>Streptophyta</taxon>
        <taxon>Embryophyta</taxon>
        <taxon>Tracheophyta</taxon>
        <taxon>Spermatophyta</taxon>
        <taxon>Magnoliopsida</taxon>
        <taxon>Ranunculales</taxon>
        <taxon>Papaveraceae</taxon>
        <taxon>Papaveroideae</taxon>
        <taxon>Papaver</taxon>
    </lineage>
</organism>
<keyword evidence="9" id="KW-1185">Reference proteome</keyword>
<evidence type="ECO:0000256" key="3">
    <source>
        <dbReference type="ARBA" id="ARBA00022692"/>
    </source>
</evidence>
<keyword evidence="5 6" id="KW-0472">Membrane</keyword>
<keyword evidence="4 6" id="KW-1133">Transmembrane helix</keyword>